<reference evidence="2 3" key="2">
    <citation type="journal article" date="2017" name="Nature">
        <title>The Apostasia genome and the evolution of orchids.</title>
        <authorList>
            <person name="Zhang G.Q."/>
            <person name="Liu K.W."/>
            <person name="Li Z."/>
            <person name="Lohaus R."/>
            <person name="Hsiao Y.Y."/>
            <person name="Niu S.C."/>
            <person name="Wang J.Y."/>
            <person name="Lin Y.C."/>
            <person name="Xu Q."/>
            <person name="Chen L.J."/>
            <person name="Yoshida K."/>
            <person name="Fujiwara S."/>
            <person name="Wang Z.W."/>
            <person name="Zhang Y.Q."/>
            <person name="Mitsuda N."/>
            <person name="Wang M."/>
            <person name="Liu G.H."/>
            <person name="Pecoraro L."/>
            <person name="Huang H.X."/>
            <person name="Xiao X.J."/>
            <person name="Lin M."/>
            <person name="Wu X.Y."/>
            <person name="Wu W.L."/>
            <person name="Chen Y.Y."/>
            <person name="Chang S.B."/>
            <person name="Sakamoto S."/>
            <person name="Ohme-Takagi M."/>
            <person name="Yagi M."/>
            <person name="Zeng S.J."/>
            <person name="Shen C.Y."/>
            <person name="Yeh C.M."/>
            <person name="Luo Y.B."/>
            <person name="Tsai W.C."/>
            <person name="Van de Peer Y."/>
            <person name="Liu Z.J."/>
        </authorList>
    </citation>
    <scope>NUCLEOTIDE SEQUENCE [LARGE SCALE GENOMIC DNA]</scope>
    <source>
        <tissue evidence="2">The whole plant</tissue>
    </source>
</reference>
<feature type="compositionally biased region" description="Basic and acidic residues" evidence="1">
    <location>
        <begin position="10"/>
        <end position="20"/>
    </location>
</feature>
<protein>
    <submittedName>
        <fullName evidence="2">Uncharacterized protein</fullName>
    </submittedName>
</protein>
<reference evidence="2 3" key="1">
    <citation type="journal article" date="2016" name="Sci. Rep.">
        <title>The Dendrobium catenatum Lindl. genome sequence provides insights into polysaccharide synthase, floral development and adaptive evolution.</title>
        <authorList>
            <person name="Zhang G.Q."/>
            <person name="Xu Q."/>
            <person name="Bian C."/>
            <person name="Tsai W.C."/>
            <person name="Yeh C.M."/>
            <person name="Liu K.W."/>
            <person name="Yoshida K."/>
            <person name="Zhang L.S."/>
            <person name="Chang S.B."/>
            <person name="Chen F."/>
            <person name="Shi Y."/>
            <person name="Su Y.Y."/>
            <person name="Zhang Y.Q."/>
            <person name="Chen L.J."/>
            <person name="Yin Y."/>
            <person name="Lin M."/>
            <person name="Huang H."/>
            <person name="Deng H."/>
            <person name="Wang Z.W."/>
            <person name="Zhu S.L."/>
            <person name="Zhao X."/>
            <person name="Deng C."/>
            <person name="Niu S.C."/>
            <person name="Huang J."/>
            <person name="Wang M."/>
            <person name="Liu G.H."/>
            <person name="Yang H.J."/>
            <person name="Xiao X.J."/>
            <person name="Hsiao Y.Y."/>
            <person name="Wu W.L."/>
            <person name="Chen Y.Y."/>
            <person name="Mitsuda N."/>
            <person name="Ohme-Takagi M."/>
            <person name="Luo Y.B."/>
            <person name="Van de Peer Y."/>
            <person name="Liu Z.J."/>
        </authorList>
    </citation>
    <scope>NUCLEOTIDE SEQUENCE [LARGE SCALE GENOMIC DNA]</scope>
    <source>
        <tissue evidence="2">The whole plant</tissue>
    </source>
</reference>
<organism evidence="2 3">
    <name type="scientific">Dendrobium catenatum</name>
    <dbReference type="NCBI Taxonomy" id="906689"/>
    <lineage>
        <taxon>Eukaryota</taxon>
        <taxon>Viridiplantae</taxon>
        <taxon>Streptophyta</taxon>
        <taxon>Embryophyta</taxon>
        <taxon>Tracheophyta</taxon>
        <taxon>Spermatophyta</taxon>
        <taxon>Magnoliopsida</taxon>
        <taxon>Liliopsida</taxon>
        <taxon>Asparagales</taxon>
        <taxon>Orchidaceae</taxon>
        <taxon>Epidendroideae</taxon>
        <taxon>Malaxideae</taxon>
        <taxon>Dendrobiinae</taxon>
        <taxon>Dendrobium</taxon>
    </lineage>
</organism>
<gene>
    <name evidence="2" type="ORF">MA16_Dca029031</name>
</gene>
<evidence type="ECO:0000256" key="1">
    <source>
        <dbReference type="SAM" id="MobiDB-lite"/>
    </source>
</evidence>
<name>A0A2I0VD93_9ASPA</name>
<feature type="region of interest" description="Disordered" evidence="1">
    <location>
        <begin position="33"/>
        <end position="66"/>
    </location>
</feature>
<sequence length="86" mass="10454">MYVNTNSNDKNSEYAKEENAMNKNCNSTCRHVSELHHSRPRRQLEQKTRRQQDKEYRRNDYRTPISRRHIDRSSGFLQITSILREE</sequence>
<proteinExistence type="predicted"/>
<dbReference type="Proteomes" id="UP000233837">
    <property type="component" value="Unassembled WGS sequence"/>
</dbReference>
<accession>A0A2I0VD93</accession>
<keyword evidence="3" id="KW-1185">Reference proteome</keyword>
<feature type="compositionally biased region" description="Basic and acidic residues" evidence="1">
    <location>
        <begin position="33"/>
        <end position="61"/>
    </location>
</feature>
<evidence type="ECO:0000313" key="2">
    <source>
        <dbReference type="EMBL" id="PKU61378.1"/>
    </source>
</evidence>
<dbReference type="EMBL" id="KZ504710">
    <property type="protein sequence ID" value="PKU61378.1"/>
    <property type="molecule type" value="Genomic_DNA"/>
</dbReference>
<evidence type="ECO:0000313" key="3">
    <source>
        <dbReference type="Proteomes" id="UP000233837"/>
    </source>
</evidence>
<dbReference type="AlphaFoldDB" id="A0A2I0VD93"/>
<feature type="region of interest" description="Disordered" evidence="1">
    <location>
        <begin position="1"/>
        <end position="20"/>
    </location>
</feature>